<accession>A0ABS9GYU4</accession>
<evidence type="ECO:0000259" key="1">
    <source>
        <dbReference type="Pfam" id="PF03572"/>
    </source>
</evidence>
<feature type="domain" description="Tail specific protease" evidence="1">
    <location>
        <begin position="187"/>
        <end position="399"/>
    </location>
</feature>
<evidence type="ECO:0000313" key="2">
    <source>
        <dbReference type="EMBL" id="MCF6136555.1"/>
    </source>
</evidence>
<dbReference type="InterPro" id="IPR005151">
    <property type="entry name" value="Tail-specific_protease"/>
</dbReference>
<name>A0ABS9GYU4_9BACL</name>
<reference evidence="2 3" key="1">
    <citation type="submission" date="2022-01" db="EMBL/GenBank/DDBJ databases">
        <title>Alkalihalobacillus sp. EGI L200015, a novel bacterium isolated from a salt lake sediment.</title>
        <authorList>
            <person name="Gao L."/>
            <person name="Fang B.-Z."/>
            <person name="Li W.-J."/>
        </authorList>
    </citation>
    <scope>NUCLEOTIDE SEQUENCE [LARGE SCALE GENOMIC DNA]</scope>
    <source>
        <strain evidence="2 3">KCTC 12718</strain>
    </source>
</reference>
<dbReference type="Proteomes" id="UP001649381">
    <property type="component" value="Unassembled WGS sequence"/>
</dbReference>
<proteinExistence type="predicted"/>
<dbReference type="EMBL" id="JAKIJS010000001">
    <property type="protein sequence ID" value="MCF6136555.1"/>
    <property type="molecule type" value="Genomic_DNA"/>
</dbReference>
<dbReference type="SUPFAM" id="SSF52096">
    <property type="entry name" value="ClpP/crotonase"/>
    <property type="match status" value="1"/>
</dbReference>
<keyword evidence="3" id="KW-1185">Reference proteome</keyword>
<comment type="caution">
    <text evidence="2">The sequence shown here is derived from an EMBL/GenBank/DDBJ whole genome shotgun (WGS) entry which is preliminary data.</text>
</comment>
<protein>
    <submittedName>
        <fullName evidence="2">S41 family peptidase</fullName>
    </submittedName>
</protein>
<dbReference type="Gene3D" id="3.90.226.10">
    <property type="entry name" value="2-enoyl-CoA Hydratase, Chain A, domain 1"/>
    <property type="match status" value="1"/>
</dbReference>
<sequence length="427" mass="49183">MYLAIFDEIVDILHHDYAGHIDKQGWDKPYIYRERLIELIDQGECNEQTFLELVQDYLLDFKDFHMGFRFQGDQGKTQDVGFTVRRYQEQLHVVSTSYEEKVAIGDIIHSLDGVPVKQLVGQHKRILIEENPERENWESVLKKYRTAQIVKGSGEVIYLDLQLFDKKSFKPEYSFRNLDKETNLLTCTDFMDPDAIAKLLRENEHKITTTPNLIIDVRLNRGGSDLAYMEILPYLFNGGYIDVNSLAQESIYTLCTERNVDLRVQLLNEILEQTDDTNLKHQISHFISELKKHRGKGFVELDLDEIGDSLSFYCKNGPQNVIILTDVYCGSSGDAFVETCKKSSKVTVMGRSTKGLNDYSNIALKRFDNTFELYYPTSKSSKVDDGKGMNLVGIEPHVYIPWTPEHITKDIDLEEALTHLKKPQPTT</sequence>
<evidence type="ECO:0000313" key="3">
    <source>
        <dbReference type="Proteomes" id="UP001649381"/>
    </source>
</evidence>
<dbReference type="Pfam" id="PF03572">
    <property type="entry name" value="Peptidase_S41"/>
    <property type="match status" value="1"/>
</dbReference>
<organism evidence="2 3">
    <name type="scientific">Pseudalkalibacillus berkeleyi</name>
    <dbReference type="NCBI Taxonomy" id="1069813"/>
    <lineage>
        <taxon>Bacteria</taxon>
        <taxon>Bacillati</taxon>
        <taxon>Bacillota</taxon>
        <taxon>Bacilli</taxon>
        <taxon>Bacillales</taxon>
        <taxon>Fictibacillaceae</taxon>
        <taxon>Pseudalkalibacillus</taxon>
    </lineage>
</organism>
<gene>
    <name evidence="2" type="ORF">L2716_02355</name>
</gene>
<dbReference type="InterPro" id="IPR029045">
    <property type="entry name" value="ClpP/crotonase-like_dom_sf"/>
</dbReference>
<dbReference type="RefSeq" id="WP_236331408.1">
    <property type="nucleotide sequence ID" value="NZ_JAKIJS010000001.1"/>
</dbReference>